<dbReference type="InterPro" id="IPR009057">
    <property type="entry name" value="Homeodomain-like_sf"/>
</dbReference>
<evidence type="ECO:0000256" key="4">
    <source>
        <dbReference type="SAM" id="MobiDB-lite"/>
    </source>
</evidence>
<dbReference type="PROSITE" id="PS01124">
    <property type="entry name" value="HTH_ARAC_FAMILY_2"/>
    <property type="match status" value="1"/>
</dbReference>
<dbReference type="Proteomes" id="UP001596523">
    <property type="component" value="Unassembled WGS sequence"/>
</dbReference>
<keyword evidence="3" id="KW-0804">Transcription</keyword>
<dbReference type="Pfam" id="PF12833">
    <property type="entry name" value="HTH_18"/>
    <property type="match status" value="1"/>
</dbReference>
<feature type="domain" description="HTH araC/xylS-type" evidence="5">
    <location>
        <begin position="182"/>
        <end position="280"/>
    </location>
</feature>
<dbReference type="InterPro" id="IPR018060">
    <property type="entry name" value="HTH_AraC"/>
</dbReference>
<dbReference type="PANTHER" id="PTHR46796:SF15">
    <property type="entry name" value="BLL1074 PROTEIN"/>
    <property type="match status" value="1"/>
</dbReference>
<dbReference type="Gene3D" id="1.10.10.60">
    <property type="entry name" value="Homeodomain-like"/>
    <property type="match status" value="1"/>
</dbReference>
<keyword evidence="7" id="KW-1185">Reference proteome</keyword>
<dbReference type="EMBL" id="JBHTCF010000005">
    <property type="protein sequence ID" value="MFC7305435.1"/>
    <property type="molecule type" value="Genomic_DNA"/>
</dbReference>
<name>A0ABW2JIU1_9ACTN</name>
<feature type="region of interest" description="Disordered" evidence="4">
    <location>
        <begin position="289"/>
        <end position="325"/>
    </location>
</feature>
<evidence type="ECO:0000313" key="6">
    <source>
        <dbReference type="EMBL" id="MFC7305435.1"/>
    </source>
</evidence>
<dbReference type="PANTHER" id="PTHR46796">
    <property type="entry name" value="HTH-TYPE TRANSCRIPTIONAL ACTIVATOR RHAS-RELATED"/>
    <property type="match status" value="1"/>
</dbReference>
<gene>
    <name evidence="6" type="ORF">ACFQVC_14535</name>
</gene>
<protein>
    <submittedName>
        <fullName evidence="6">Helix-turn-helix domain-containing protein</fullName>
    </submittedName>
</protein>
<dbReference type="InterPro" id="IPR050204">
    <property type="entry name" value="AraC_XylS_family_regulators"/>
</dbReference>
<comment type="caution">
    <text evidence="6">The sequence shown here is derived from an EMBL/GenBank/DDBJ whole genome shotgun (WGS) entry which is preliminary data.</text>
</comment>
<evidence type="ECO:0000256" key="3">
    <source>
        <dbReference type="ARBA" id="ARBA00023163"/>
    </source>
</evidence>
<accession>A0ABW2JIU1</accession>
<dbReference type="RefSeq" id="WP_381830797.1">
    <property type="nucleotide sequence ID" value="NZ_JBHTCF010000005.1"/>
</dbReference>
<evidence type="ECO:0000259" key="5">
    <source>
        <dbReference type="PROSITE" id="PS01124"/>
    </source>
</evidence>
<evidence type="ECO:0000256" key="2">
    <source>
        <dbReference type="ARBA" id="ARBA00023125"/>
    </source>
</evidence>
<evidence type="ECO:0000313" key="7">
    <source>
        <dbReference type="Proteomes" id="UP001596523"/>
    </source>
</evidence>
<dbReference type="SMART" id="SM00342">
    <property type="entry name" value="HTH_ARAC"/>
    <property type="match status" value="1"/>
</dbReference>
<keyword evidence="1" id="KW-0805">Transcription regulation</keyword>
<proteinExistence type="predicted"/>
<reference evidence="7" key="1">
    <citation type="journal article" date="2019" name="Int. J. Syst. Evol. Microbiol.">
        <title>The Global Catalogue of Microorganisms (GCM) 10K type strain sequencing project: providing services to taxonomists for standard genome sequencing and annotation.</title>
        <authorList>
            <consortium name="The Broad Institute Genomics Platform"/>
            <consortium name="The Broad Institute Genome Sequencing Center for Infectious Disease"/>
            <person name="Wu L."/>
            <person name="Ma J."/>
        </authorList>
    </citation>
    <scope>NUCLEOTIDE SEQUENCE [LARGE SCALE GENOMIC DNA]</scope>
    <source>
        <strain evidence="7">SYNS20</strain>
    </source>
</reference>
<sequence length="325" mass="34727">MSPVAAMRCPAGTWERALGVPHPRLRPGVIGYRGFRLALGAPRRRLEAPVGAVTLLLGFEYSLRVHRAGRPSVVRTSSISGLHTAPVLGEHDGRLSGIEVLIAPWASFTLFGISQHELADQVADPDDALPHGLGAPAGRRLWGNVSDLAAALATLPTWTARFSLLDEVLLRWAEAGTPCSARTVRAWSELVRTHGSLPVRRLADEVGWSVRQLESRFREQIGLSPKAAARVLRLQRARRLLAAGLTQAETAAACGFYDQSHLSGEFRAMTGCTPGEFTAARRAAQSLKARAHGGPPGPDRLAGEATSLVLPPGGGAPFSKTVRLH</sequence>
<organism evidence="6 7">
    <name type="scientific">Streptomyces monticola</name>
    <dbReference type="NCBI Taxonomy" id="2666263"/>
    <lineage>
        <taxon>Bacteria</taxon>
        <taxon>Bacillati</taxon>
        <taxon>Actinomycetota</taxon>
        <taxon>Actinomycetes</taxon>
        <taxon>Kitasatosporales</taxon>
        <taxon>Streptomycetaceae</taxon>
        <taxon>Streptomyces</taxon>
    </lineage>
</organism>
<keyword evidence="2" id="KW-0238">DNA-binding</keyword>
<dbReference type="SUPFAM" id="SSF46689">
    <property type="entry name" value="Homeodomain-like"/>
    <property type="match status" value="1"/>
</dbReference>
<evidence type="ECO:0000256" key="1">
    <source>
        <dbReference type="ARBA" id="ARBA00023015"/>
    </source>
</evidence>